<dbReference type="AlphaFoldDB" id="A0A518E161"/>
<accession>A0A518E161</accession>
<dbReference type="Proteomes" id="UP000317648">
    <property type="component" value="Chromosome"/>
</dbReference>
<dbReference type="InterPro" id="IPR006311">
    <property type="entry name" value="TAT_signal"/>
</dbReference>
<dbReference type="EC" id="3.1.1.17" evidence="3"/>
<dbReference type="PANTHER" id="PTHR47572:SF4">
    <property type="entry name" value="LACTONASE DRP35"/>
    <property type="match status" value="1"/>
</dbReference>
<dbReference type="SUPFAM" id="SSF63829">
    <property type="entry name" value="Calcium-dependent phosphotriesterase"/>
    <property type="match status" value="1"/>
</dbReference>
<reference evidence="3 4" key="1">
    <citation type="submission" date="2019-02" db="EMBL/GenBank/DDBJ databases">
        <title>Deep-cultivation of Planctomycetes and their phenomic and genomic characterization uncovers novel biology.</title>
        <authorList>
            <person name="Wiegand S."/>
            <person name="Jogler M."/>
            <person name="Boedeker C."/>
            <person name="Pinto D."/>
            <person name="Vollmers J."/>
            <person name="Rivas-Marin E."/>
            <person name="Kohn T."/>
            <person name="Peeters S.H."/>
            <person name="Heuer A."/>
            <person name="Rast P."/>
            <person name="Oberbeckmann S."/>
            <person name="Bunk B."/>
            <person name="Jeske O."/>
            <person name="Meyerdierks A."/>
            <person name="Storesund J.E."/>
            <person name="Kallscheuer N."/>
            <person name="Luecker S."/>
            <person name="Lage O.M."/>
            <person name="Pohl T."/>
            <person name="Merkel B.J."/>
            <person name="Hornburger P."/>
            <person name="Mueller R.-W."/>
            <person name="Bruemmer F."/>
            <person name="Labrenz M."/>
            <person name="Spormann A.M."/>
            <person name="Op den Camp H."/>
            <person name="Overmann J."/>
            <person name="Amann R."/>
            <person name="Jetten M.S.M."/>
            <person name="Mascher T."/>
            <person name="Medema M.H."/>
            <person name="Devos D.P."/>
            <person name="Kaster A.-K."/>
            <person name="Ovreas L."/>
            <person name="Rohde M."/>
            <person name="Galperin M.Y."/>
            <person name="Jogler C."/>
        </authorList>
    </citation>
    <scope>NUCLEOTIDE SEQUENCE [LARGE SCALE GENOMIC DNA]</scope>
    <source>
        <strain evidence="3 4">Pla85_3_4</strain>
    </source>
</reference>
<sequence length="345" mass="37244">MHHAAGFSRRSWIKGSLGAVIAWGASRSTLAGLPADAYAGLDSDAYLGKVKVAAVVPDKKCFTEGPAADRQGDLYFTNTEMKQILKYSPRTGQLSVFRENSNAANGLYFDPQGRLLACEGGAGRVTRTDMKTGQIEVLADKYKGRPFAAPNDLCQDEAGRVYFTSRPGPPDPADGNVNAVYRIDPDGKVTQLLHWPDIHMPNGIVISPDNKTLYLIEAHPDADLHRDIRAYDLGADGSLSNERVLIDFYPGRSGDGMCIDSAGNLYVAAGLHKTRKTSETLDTRPGIHVVSPTGKLLAFRETPEDTVTNCSFGGPDLRTLYVTCGKKLLAIPTKIAGKASYRPDA</sequence>
<feature type="domain" description="SMP-30/Gluconolactonase/LRE-like region" evidence="2">
    <location>
        <begin position="62"/>
        <end position="324"/>
    </location>
</feature>
<proteinExistence type="predicted"/>
<dbReference type="InterPro" id="IPR051262">
    <property type="entry name" value="SMP-30/CGR1_Lactonase"/>
</dbReference>
<dbReference type="Pfam" id="PF08450">
    <property type="entry name" value="SGL"/>
    <property type="match status" value="1"/>
</dbReference>
<evidence type="ECO:0000313" key="4">
    <source>
        <dbReference type="Proteomes" id="UP000317648"/>
    </source>
</evidence>
<dbReference type="PROSITE" id="PS51318">
    <property type="entry name" value="TAT"/>
    <property type="match status" value="1"/>
</dbReference>
<dbReference type="InterPro" id="IPR013658">
    <property type="entry name" value="SGL"/>
</dbReference>
<dbReference type="EMBL" id="CP036433">
    <property type="protein sequence ID" value="QDU97801.1"/>
    <property type="molecule type" value="Genomic_DNA"/>
</dbReference>
<evidence type="ECO:0000256" key="1">
    <source>
        <dbReference type="ARBA" id="ARBA00022801"/>
    </source>
</evidence>
<evidence type="ECO:0000313" key="3">
    <source>
        <dbReference type="EMBL" id="QDU97801.1"/>
    </source>
</evidence>
<protein>
    <submittedName>
        <fullName evidence="3">Gluconolactonase</fullName>
        <ecNumber evidence="3">3.1.1.17</ecNumber>
    </submittedName>
</protein>
<dbReference type="OrthoDB" id="272794at2"/>
<dbReference type="Gene3D" id="2.120.10.30">
    <property type="entry name" value="TolB, C-terminal domain"/>
    <property type="match status" value="1"/>
</dbReference>
<keyword evidence="4" id="KW-1185">Reference proteome</keyword>
<evidence type="ECO:0000259" key="2">
    <source>
        <dbReference type="Pfam" id="PF08450"/>
    </source>
</evidence>
<name>A0A518E161_9BACT</name>
<dbReference type="RefSeq" id="WP_145056557.1">
    <property type="nucleotide sequence ID" value="NZ_CP036433.1"/>
</dbReference>
<dbReference type="PANTHER" id="PTHR47572">
    <property type="entry name" value="LIPOPROTEIN-RELATED"/>
    <property type="match status" value="1"/>
</dbReference>
<dbReference type="GO" id="GO:0004341">
    <property type="term" value="F:gluconolactonase activity"/>
    <property type="evidence" value="ECO:0007669"/>
    <property type="project" value="UniProtKB-EC"/>
</dbReference>
<gene>
    <name evidence="3" type="primary">gnl_11</name>
    <name evidence="3" type="ORF">Pla8534_56580</name>
</gene>
<organism evidence="3 4">
    <name type="scientific">Lignipirellula cremea</name>
    <dbReference type="NCBI Taxonomy" id="2528010"/>
    <lineage>
        <taxon>Bacteria</taxon>
        <taxon>Pseudomonadati</taxon>
        <taxon>Planctomycetota</taxon>
        <taxon>Planctomycetia</taxon>
        <taxon>Pirellulales</taxon>
        <taxon>Pirellulaceae</taxon>
        <taxon>Lignipirellula</taxon>
    </lineage>
</organism>
<dbReference type="InterPro" id="IPR011042">
    <property type="entry name" value="6-blade_b-propeller_TolB-like"/>
</dbReference>
<dbReference type="KEGG" id="lcre:Pla8534_56580"/>
<keyword evidence="1 3" id="KW-0378">Hydrolase</keyword>